<keyword evidence="9 19" id="KW-0808">Transferase</keyword>
<evidence type="ECO:0000256" key="1">
    <source>
        <dbReference type="ARBA" id="ARBA00001946"/>
    </source>
</evidence>
<dbReference type="RefSeq" id="WP_270454442.1">
    <property type="nucleotide sequence ID" value="NZ_JADPIE010000005.1"/>
</dbReference>
<evidence type="ECO:0000256" key="5">
    <source>
        <dbReference type="ARBA" id="ARBA00013200"/>
    </source>
</evidence>
<feature type="transmembrane region" description="Helical" evidence="19">
    <location>
        <begin position="237"/>
        <end position="258"/>
    </location>
</feature>
<dbReference type="Proteomes" id="UP000621436">
    <property type="component" value="Unassembled WGS sequence"/>
</dbReference>
<feature type="transmembrane region" description="Helical" evidence="19">
    <location>
        <begin position="183"/>
        <end position="200"/>
    </location>
</feature>
<sequence length="259" mass="29419">MKSLNQELQGVFFAITFLTRIPVPFKINYHNRLPSISIKYFTFIGLILGLILAIIYRLFSLFWPPILIAPILLGFYIYLTGAIHLDGLLDSVDGLFSNRSKQEILEIMKDSLNGSFATVTAVIYLLVKFILFYKLQETNFISTLIIFPVLSRWLVIFAIKFFPRAEKSSLGEGFDYKIANKDFLISSILPALIILIYLFYDIISLGLAISLIIIPVLITIYIASYTINKIDGLTGDIYGMINEIGEIIILLTILTIYYT</sequence>
<comment type="catalytic activity">
    <reaction evidence="17 19">
        <text>alpha-ribazole + adenosylcob(III)inamide-GDP = adenosylcob(III)alamin + GMP + H(+)</text>
        <dbReference type="Rhea" id="RHEA:16049"/>
        <dbReference type="ChEBI" id="CHEBI:10329"/>
        <dbReference type="ChEBI" id="CHEBI:15378"/>
        <dbReference type="ChEBI" id="CHEBI:18408"/>
        <dbReference type="ChEBI" id="CHEBI:58115"/>
        <dbReference type="ChEBI" id="CHEBI:60487"/>
        <dbReference type="EC" id="2.7.8.26"/>
    </reaction>
</comment>
<keyword evidence="10 19" id="KW-0812">Transmembrane</keyword>
<evidence type="ECO:0000313" key="21">
    <source>
        <dbReference type="Proteomes" id="UP000621436"/>
    </source>
</evidence>
<comment type="similarity">
    <text evidence="4 19">Belongs to the CobS family.</text>
</comment>
<dbReference type="EC" id="2.7.8.26" evidence="5 19"/>
<accession>A0A931AS42</accession>
<keyword evidence="11 19" id="KW-0460">Magnesium</keyword>
<keyword evidence="12 19" id="KW-1133">Transmembrane helix</keyword>
<gene>
    <name evidence="19 20" type="primary">cobS</name>
    <name evidence="20" type="ORF">I0Q91_10245</name>
</gene>
<evidence type="ECO:0000256" key="18">
    <source>
        <dbReference type="ARBA" id="ARBA00049504"/>
    </source>
</evidence>
<evidence type="ECO:0000256" key="16">
    <source>
        <dbReference type="ARBA" id="ARBA00032853"/>
    </source>
</evidence>
<organism evidence="20 21">
    <name type="scientific">Halonatronomonas betaini</name>
    <dbReference type="NCBI Taxonomy" id="2778430"/>
    <lineage>
        <taxon>Bacteria</taxon>
        <taxon>Bacillati</taxon>
        <taxon>Bacillota</taxon>
        <taxon>Clostridia</taxon>
        <taxon>Halanaerobiales</taxon>
        <taxon>Halarsenatibacteraceae</taxon>
        <taxon>Halonatronomonas</taxon>
    </lineage>
</organism>
<evidence type="ECO:0000256" key="17">
    <source>
        <dbReference type="ARBA" id="ARBA00048623"/>
    </source>
</evidence>
<evidence type="ECO:0000256" key="10">
    <source>
        <dbReference type="ARBA" id="ARBA00022692"/>
    </source>
</evidence>
<keyword evidence="13 19" id="KW-0472">Membrane</keyword>
<evidence type="ECO:0000256" key="19">
    <source>
        <dbReference type="HAMAP-Rule" id="MF_00719"/>
    </source>
</evidence>
<dbReference type="PANTHER" id="PTHR34148:SF1">
    <property type="entry name" value="ADENOSYLCOBINAMIDE-GDP RIBAZOLETRANSFERASE"/>
    <property type="match status" value="1"/>
</dbReference>
<comment type="catalytic activity">
    <reaction evidence="18 19">
        <text>alpha-ribazole 5'-phosphate + adenosylcob(III)inamide-GDP = adenosylcob(III)alamin 5'-phosphate + GMP + H(+)</text>
        <dbReference type="Rhea" id="RHEA:23560"/>
        <dbReference type="ChEBI" id="CHEBI:15378"/>
        <dbReference type="ChEBI" id="CHEBI:57918"/>
        <dbReference type="ChEBI" id="CHEBI:58115"/>
        <dbReference type="ChEBI" id="CHEBI:60487"/>
        <dbReference type="ChEBI" id="CHEBI:60493"/>
        <dbReference type="EC" id="2.7.8.26"/>
    </reaction>
</comment>
<evidence type="ECO:0000256" key="3">
    <source>
        <dbReference type="ARBA" id="ARBA00004663"/>
    </source>
</evidence>
<dbReference type="NCBIfam" id="TIGR00317">
    <property type="entry name" value="cobS"/>
    <property type="match status" value="1"/>
</dbReference>
<dbReference type="GO" id="GO:0009236">
    <property type="term" value="P:cobalamin biosynthetic process"/>
    <property type="evidence" value="ECO:0007669"/>
    <property type="project" value="UniProtKB-UniRule"/>
</dbReference>
<dbReference type="AlphaFoldDB" id="A0A931AS42"/>
<comment type="caution">
    <text evidence="20">The sequence shown here is derived from an EMBL/GenBank/DDBJ whole genome shotgun (WGS) entry which is preliminary data.</text>
</comment>
<feature type="transmembrane region" description="Helical" evidence="19">
    <location>
        <begin position="139"/>
        <end position="162"/>
    </location>
</feature>
<evidence type="ECO:0000256" key="15">
    <source>
        <dbReference type="ARBA" id="ARBA00032605"/>
    </source>
</evidence>
<feature type="transmembrane region" description="Helical" evidence="19">
    <location>
        <begin position="65"/>
        <end position="89"/>
    </location>
</feature>
<evidence type="ECO:0000256" key="6">
    <source>
        <dbReference type="ARBA" id="ARBA00015850"/>
    </source>
</evidence>
<evidence type="ECO:0000256" key="7">
    <source>
        <dbReference type="ARBA" id="ARBA00022475"/>
    </source>
</evidence>
<dbReference type="PANTHER" id="PTHR34148">
    <property type="entry name" value="ADENOSYLCOBINAMIDE-GDP RIBAZOLETRANSFERASE"/>
    <property type="match status" value="1"/>
</dbReference>
<dbReference type="EMBL" id="JADPIE010000005">
    <property type="protein sequence ID" value="MBF8437462.1"/>
    <property type="molecule type" value="Genomic_DNA"/>
</dbReference>
<evidence type="ECO:0000256" key="9">
    <source>
        <dbReference type="ARBA" id="ARBA00022679"/>
    </source>
</evidence>
<feature type="transmembrane region" description="Helical" evidence="19">
    <location>
        <begin position="206"/>
        <end position="225"/>
    </location>
</feature>
<keyword evidence="21" id="KW-1185">Reference proteome</keyword>
<dbReference type="Pfam" id="PF02654">
    <property type="entry name" value="CobS"/>
    <property type="match status" value="1"/>
</dbReference>
<evidence type="ECO:0000256" key="4">
    <source>
        <dbReference type="ARBA" id="ARBA00010561"/>
    </source>
</evidence>
<evidence type="ECO:0000256" key="13">
    <source>
        <dbReference type="ARBA" id="ARBA00023136"/>
    </source>
</evidence>
<name>A0A931AS42_9FIRM</name>
<dbReference type="GO" id="GO:0008818">
    <property type="term" value="F:cobalamin 5'-phosphate synthase activity"/>
    <property type="evidence" value="ECO:0007669"/>
    <property type="project" value="UniProtKB-UniRule"/>
</dbReference>
<evidence type="ECO:0000256" key="14">
    <source>
        <dbReference type="ARBA" id="ARBA00025228"/>
    </source>
</evidence>
<keyword evidence="8 19" id="KW-0169">Cobalamin biosynthesis</keyword>
<evidence type="ECO:0000256" key="8">
    <source>
        <dbReference type="ARBA" id="ARBA00022573"/>
    </source>
</evidence>
<comment type="function">
    <text evidence="14 19">Joins adenosylcobinamide-GDP and alpha-ribazole to generate adenosylcobalamin (Ado-cobalamin). Also synthesizes adenosylcobalamin 5'-phosphate from adenosylcobinamide-GDP and alpha-ribazole 5'-phosphate.</text>
</comment>
<evidence type="ECO:0000256" key="2">
    <source>
        <dbReference type="ARBA" id="ARBA00004651"/>
    </source>
</evidence>
<reference evidence="20" key="1">
    <citation type="submission" date="2020-11" db="EMBL/GenBank/DDBJ databases">
        <title>Halonatronomonas betainensis gen. nov., sp. nov. a novel haloalkaliphilic representative of the family Halanaerobiacae capable of betaine degradation.</title>
        <authorList>
            <person name="Boltyanskaya Y."/>
            <person name="Kevbrin V."/>
            <person name="Detkova E."/>
            <person name="Grouzdev D.S."/>
            <person name="Koziaeva V."/>
            <person name="Zhilina T."/>
        </authorList>
    </citation>
    <scope>NUCLEOTIDE SEQUENCE</scope>
    <source>
        <strain evidence="20">Z-7014</strain>
    </source>
</reference>
<evidence type="ECO:0000256" key="12">
    <source>
        <dbReference type="ARBA" id="ARBA00022989"/>
    </source>
</evidence>
<proteinExistence type="inferred from homology"/>
<comment type="subcellular location">
    <subcellularLocation>
        <location evidence="2 19">Cell membrane</location>
        <topology evidence="2 19">Multi-pass membrane protein</topology>
    </subcellularLocation>
</comment>
<evidence type="ECO:0000256" key="11">
    <source>
        <dbReference type="ARBA" id="ARBA00022842"/>
    </source>
</evidence>
<dbReference type="HAMAP" id="MF_00719">
    <property type="entry name" value="CobS"/>
    <property type="match status" value="1"/>
</dbReference>
<dbReference type="InterPro" id="IPR003805">
    <property type="entry name" value="CobS"/>
</dbReference>
<comment type="pathway">
    <text evidence="3 19">Cofactor biosynthesis; adenosylcobalamin biosynthesis; adenosylcobalamin from cob(II)yrinate a,c-diamide: step 7/7.</text>
</comment>
<feature type="transmembrane region" description="Helical" evidence="19">
    <location>
        <begin position="110"/>
        <end position="133"/>
    </location>
</feature>
<feature type="transmembrane region" description="Helical" evidence="19">
    <location>
        <begin position="40"/>
        <end position="59"/>
    </location>
</feature>
<dbReference type="GO" id="GO:0051073">
    <property type="term" value="F:adenosylcobinamide-GDP ribazoletransferase activity"/>
    <property type="evidence" value="ECO:0007669"/>
    <property type="project" value="UniProtKB-UniRule"/>
</dbReference>
<dbReference type="GO" id="GO:0005886">
    <property type="term" value="C:plasma membrane"/>
    <property type="evidence" value="ECO:0007669"/>
    <property type="project" value="UniProtKB-SubCell"/>
</dbReference>
<evidence type="ECO:0000313" key="20">
    <source>
        <dbReference type="EMBL" id="MBF8437462.1"/>
    </source>
</evidence>
<keyword evidence="7 19" id="KW-1003">Cell membrane</keyword>
<comment type="cofactor">
    <cofactor evidence="1 19">
        <name>Mg(2+)</name>
        <dbReference type="ChEBI" id="CHEBI:18420"/>
    </cofactor>
</comment>
<protein>
    <recommendedName>
        <fullName evidence="6 19">Adenosylcobinamide-GDP ribazoletransferase</fullName>
        <ecNumber evidence="5 19">2.7.8.26</ecNumber>
    </recommendedName>
    <alternativeName>
        <fullName evidence="16 19">Cobalamin synthase</fullName>
    </alternativeName>
    <alternativeName>
        <fullName evidence="15 19">Cobalamin-5'-phosphate synthase</fullName>
    </alternativeName>
</protein>